<proteinExistence type="predicted"/>
<dbReference type="Proteomes" id="UP000219327">
    <property type="component" value="Unassembled WGS sequence"/>
</dbReference>
<accession>A0A2A5X0T6</accession>
<evidence type="ECO:0000256" key="1">
    <source>
        <dbReference type="ARBA" id="ARBA00023002"/>
    </source>
</evidence>
<comment type="caution">
    <text evidence="4">The sequence shown here is derived from an EMBL/GenBank/DDBJ whole genome shotgun (WGS) entry which is preliminary data.</text>
</comment>
<gene>
    <name evidence="4" type="ORF">CNE99_00925</name>
</gene>
<dbReference type="Gene3D" id="3.40.50.720">
    <property type="entry name" value="NAD(P)-binding Rossmann-like Domain"/>
    <property type="match status" value="1"/>
</dbReference>
<evidence type="ECO:0000259" key="2">
    <source>
        <dbReference type="Pfam" id="PF00763"/>
    </source>
</evidence>
<name>A0A2A5X0T6_9GAMM</name>
<reference evidence="4 5" key="1">
    <citation type="submission" date="2017-08" db="EMBL/GenBank/DDBJ databases">
        <title>Fine stratification of microbial communities through a metagenomic profile of the photic zone.</title>
        <authorList>
            <person name="Haro-Moreno J.M."/>
            <person name="Lopez-Perez M."/>
            <person name="De La Torre J."/>
            <person name="Picazo A."/>
            <person name="Camacho A."/>
            <person name="Rodriguez-Valera F."/>
        </authorList>
    </citation>
    <scope>NUCLEOTIDE SEQUENCE [LARGE SCALE GENOMIC DNA]</scope>
    <source>
        <strain evidence="4">MED-G24</strain>
    </source>
</reference>
<dbReference type="GO" id="GO:0035999">
    <property type="term" value="P:tetrahydrofolate interconversion"/>
    <property type="evidence" value="ECO:0007669"/>
    <property type="project" value="TreeGrafter"/>
</dbReference>
<dbReference type="InterPro" id="IPR020630">
    <property type="entry name" value="THF_DH/CycHdrlase_cat_dom"/>
</dbReference>
<dbReference type="Pfam" id="PF00763">
    <property type="entry name" value="THF_DHG_CYH"/>
    <property type="match status" value="1"/>
</dbReference>
<dbReference type="GO" id="GO:0009113">
    <property type="term" value="P:purine nucleobase biosynthetic process"/>
    <property type="evidence" value="ECO:0007669"/>
    <property type="project" value="TreeGrafter"/>
</dbReference>
<dbReference type="SUPFAM" id="SSF53223">
    <property type="entry name" value="Aminoacid dehydrogenase-like, N-terminal domain"/>
    <property type="match status" value="1"/>
</dbReference>
<dbReference type="InterPro" id="IPR036291">
    <property type="entry name" value="NAD(P)-bd_dom_sf"/>
</dbReference>
<dbReference type="GO" id="GO:0004488">
    <property type="term" value="F:methylenetetrahydrofolate dehydrogenase (NADP+) activity"/>
    <property type="evidence" value="ECO:0007669"/>
    <property type="project" value="InterPro"/>
</dbReference>
<dbReference type="GO" id="GO:0004477">
    <property type="term" value="F:methenyltetrahydrofolate cyclohydrolase activity"/>
    <property type="evidence" value="ECO:0007669"/>
    <property type="project" value="TreeGrafter"/>
</dbReference>
<dbReference type="InterPro" id="IPR020631">
    <property type="entry name" value="THF_DH/CycHdrlase_NAD-bd_dom"/>
</dbReference>
<dbReference type="PANTHER" id="PTHR48099">
    <property type="entry name" value="C-1-TETRAHYDROFOLATE SYNTHASE, CYTOPLASMIC-RELATED"/>
    <property type="match status" value="1"/>
</dbReference>
<dbReference type="SUPFAM" id="SSF51735">
    <property type="entry name" value="NAD(P)-binding Rossmann-fold domains"/>
    <property type="match status" value="1"/>
</dbReference>
<dbReference type="GO" id="GO:0004487">
    <property type="term" value="F:methylenetetrahydrofolate dehydrogenase (NAD+) activity"/>
    <property type="evidence" value="ECO:0007669"/>
    <property type="project" value="TreeGrafter"/>
</dbReference>
<evidence type="ECO:0000313" key="4">
    <source>
        <dbReference type="EMBL" id="PDH41926.1"/>
    </source>
</evidence>
<dbReference type="GO" id="GO:0005829">
    <property type="term" value="C:cytosol"/>
    <property type="evidence" value="ECO:0007669"/>
    <property type="project" value="TreeGrafter"/>
</dbReference>
<evidence type="ECO:0000259" key="3">
    <source>
        <dbReference type="Pfam" id="PF02882"/>
    </source>
</evidence>
<feature type="domain" description="Tetrahydrofolate dehydrogenase/cyclohydrolase NAD(P)-binding" evidence="3">
    <location>
        <begin position="138"/>
        <end position="287"/>
    </location>
</feature>
<organism evidence="4 5">
    <name type="scientific">OM182 bacterium MED-G24</name>
    <dbReference type="NCBI Taxonomy" id="1986255"/>
    <lineage>
        <taxon>Bacteria</taxon>
        <taxon>Pseudomonadati</taxon>
        <taxon>Pseudomonadota</taxon>
        <taxon>Gammaproteobacteria</taxon>
        <taxon>OMG group</taxon>
        <taxon>OM182 clade</taxon>
    </lineage>
</organism>
<dbReference type="EMBL" id="NTKD01000002">
    <property type="protein sequence ID" value="PDH41926.1"/>
    <property type="molecule type" value="Genomic_DNA"/>
</dbReference>
<keyword evidence="1" id="KW-0560">Oxidoreductase</keyword>
<evidence type="ECO:0000313" key="5">
    <source>
        <dbReference type="Proteomes" id="UP000219327"/>
    </source>
</evidence>
<dbReference type="Pfam" id="PF02882">
    <property type="entry name" value="THF_DHG_CYH_C"/>
    <property type="match status" value="1"/>
</dbReference>
<dbReference type="AlphaFoldDB" id="A0A2A5X0T6"/>
<feature type="domain" description="Tetrahydrofolate dehydrogenase/cyclohydrolase catalytic" evidence="2">
    <location>
        <begin position="4"/>
        <end position="110"/>
    </location>
</feature>
<dbReference type="Gene3D" id="3.40.50.10860">
    <property type="entry name" value="Leucine Dehydrogenase, chain A, domain 1"/>
    <property type="match status" value="1"/>
</dbReference>
<sequence>MNPAAVANRFNQAAREDVEHLRAVGDIRVRGLIANNDRPSLEYAEATQRKFAEIGINYELTQVERLNLEHAIIEANEDTAIHGIFIYFPVFHNEQDSYLRNLVDYRKDIEAGSIYWTRKLYNNDRYVDGDKSRKALLPCTPLAIVKLLSELGVYSKGSQPLAGRTVTIFNRSEVIGRPLAMMMSNDGARIYSIDVNGPMLFINARPEEVDIQRSQALRESDIVVTGVPSSSFEKVRADEISPDCVCLNFSSYSNFDDDIADHNRIYIPRVGPMTVAMCIRNTLRLYRNFHHGS</sequence>
<dbReference type="PANTHER" id="PTHR48099:SF3">
    <property type="entry name" value="METHYLENETETRAHYDROFOLATE DEHYDROGENASE [NAD(+)]"/>
    <property type="match status" value="1"/>
</dbReference>
<dbReference type="InterPro" id="IPR046346">
    <property type="entry name" value="Aminoacid_DH-like_N_sf"/>
</dbReference>
<protein>
    <submittedName>
        <fullName evidence="4">Methylenetetrahydrofolate dehydrogenase</fullName>
    </submittedName>
</protein>